<feature type="region of interest" description="Disordered" evidence="1">
    <location>
        <begin position="760"/>
        <end position="788"/>
    </location>
</feature>
<feature type="compositionally biased region" description="Basic and acidic residues" evidence="1">
    <location>
        <begin position="1548"/>
        <end position="1558"/>
    </location>
</feature>
<feature type="compositionally biased region" description="Polar residues" evidence="1">
    <location>
        <begin position="96"/>
        <end position="109"/>
    </location>
</feature>
<feature type="compositionally biased region" description="Acidic residues" evidence="1">
    <location>
        <begin position="703"/>
        <end position="712"/>
    </location>
</feature>
<gene>
    <name evidence="2" type="ORF">KI688_001602</name>
</gene>
<dbReference type="EMBL" id="JAHRHY010000010">
    <property type="protein sequence ID" value="KAG9066377.1"/>
    <property type="molecule type" value="Genomic_DNA"/>
</dbReference>
<dbReference type="PANTHER" id="PTHR48125:SF12">
    <property type="entry name" value="AT HOOK TRANSCRIPTION FACTOR FAMILY-RELATED"/>
    <property type="match status" value="1"/>
</dbReference>
<feature type="region of interest" description="Disordered" evidence="1">
    <location>
        <begin position="694"/>
        <end position="728"/>
    </location>
</feature>
<feature type="compositionally biased region" description="Polar residues" evidence="1">
    <location>
        <begin position="1387"/>
        <end position="1396"/>
    </location>
</feature>
<feature type="compositionally biased region" description="Low complexity" evidence="1">
    <location>
        <begin position="1225"/>
        <end position="1236"/>
    </location>
</feature>
<feature type="compositionally biased region" description="Low complexity" evidence="1">
    <location>
        <begin position="195"/>
        <end position="216"/>
    </location>
</feature>
<feature type="compositionally biased region" description="Polar residues" evidence="1">
    <location>
        <begin position="353"/>
        <end position="371"/>
    </location>
</feature>
<dbReference type="PANTHER" id="PTHR48125">
    <property type="entry name" value="LP07818P1"/>
    <property type="match status" value="1"/>
</dbReference>
<feature type="region of interest" description="Disordered" evidence="1">
    <location>
        <begin position="1002"/>
        <end position="1045"/>
    </location>
</feature>
<reference evidence="2" key="1">
    <citation type="submission" date="2021-06" db="EMBL/GenBank/DDBJ databases">
        <title>Genome Sequence of Mortierella hyaline Strain SCG-10, a Cold-Adapted, Nitrate-Reducing Fungus Isolated from Soil in Minnesota, USA.</title>
        <authorList>
            <person name="Aldossari N."/>
        </authorList>
    </citation>
    <scope>NUCLEOTIDE SEQUENCE</scope>
    <source>
        <strain evidence="2">SCG-10</strain>
    </source>
</reference>
<feature type="region of interest" description="Disordered" evidence="1">
    <location>
        <begin position="72"/>
        <end position="110"/>
    </location>
</feature>
<feature type="compositionally biased region" description="Low complexity" evidence="1">
    <location>
        <begin position="882"/>
        <end position="918"/>
    </location>
</feature>
<feature type="compositionally biased region" description="Polar residues" evidence="1">
    <location>
        <begin position="1331"/>
        <end position="1340"/>
    </location>
</feature>
<feature type="compositionally biased region" description="Polar residues" evidence="1">
    <location>
        <begin position="584"/>
        <end position="597"/>
    </location>
</feature>
<feature type="compositionally biased region" description="Acidic residues" evidence="1">
    <location>
        <begin position="1535"/>
        <end position="1547"/>
    </location>
</feature>
<feature type="compositionally biased region" description="Basic and acidic residues" evidence="1">
    <location>
        <begin position="1438"/>
        <end position="1454"/>
    </location>
</feature>
<feature type="region of interest" description="Disordered" evidence="1">
    <location>
        <begin position="528"/>
        <end position="597"/>
    </location>
</feature>
<feature type="region of interest" description="Disordered" evidence="1">
    <location>
        <begin position="278"/>
        <end position="371"/>
    </location>
</feature>
<feature type="compositionally biased region" description="Low complexity" evidence="1">
    <location>
        <begin position="280"/>
        <end position="308"/>
    </location>
</feature>
<feature type="compositionally biased region" description="Polar residues" evidence="1">
    <location>
        <begin position="1033"/>
        <end position="1045"/>
    </location>
</feature>
<organism evidence="2 3">
    <name type="scientific">Linnemannia hyalina</name>
    <dbReference type="NCBI Taxonomy" id="64524"/>
    <lineage>
        <taxon>Eukaryota</taxon>
        <taxon>Fungi</taxon>
        <taxon>Fungi incertae sedis</taxon>
        <taxon>Mucoromycota</taxon>
        <taxon>Mortierellomycotina</taxon>
        <taxon>Mortierellomycetes</taxon>
        <taxon>Mortierellales</taxon>
        <taxon>Mortierellaceae</taxon>
        <taxon>Linnemannia</taxon>
    </lineage>
</organism>
<feature type="compositionally biased region" description="Pro residues" evidence="1">
    <location>
        <begin position="1496"/>
        <end position="1508"/>
    </location>
</feature>
<sequence>MPLSNVFRRSFPNPFHNSSRKNRHAHARSGSTAGSPSSIVVVPVVEDKSNSNSGGNTVDFITPLPSTLGRCDSRKSISLKGKGKGEDISKLRRKGSQATHKSAHSSLSSCHLERLDPDAIPRPSSPSSDLISHLHISKAPLSLSLQEQQQQHMSALSSPTSTSFSPSPFSPHISMPTSPSAPSTPLVTNSPARILSASPEPLTPTLPTSPTNLATSGTLSSRSRFGSLFATSKTRHNSGERVLSGKDKINSAPLKKKRMTAGSLQIPIGAFLSSTFRNKQQGAQQQPSQPESLQPVQEQTQAQQQQLLQRKKRRGLLPKLPKLDTRPKIIVSKSESKKQKEAAKQVGTGYGDNGSSSTQQAPPEISTQDSNAALGPDLEWVVVPGSTETAKQGGGGGRRKSSSRLLSPFYLSRQIRTGAGSHSSQNLDPNVRLPPPMMGSTGEKNDSLAATKSSGSQARQQFLDFYPAFEFEWHADSQVFYDDRWDRASVRTVDTEIMLLADDPNFPDYPDRNDYWQQHCRIRERRWKHQIQKHQQQQMTDARSGLVEGDSGSLLDEDDEDDEGRITDQLNSLPEGTARRDRQSTPPSSSHRQSRVRYTTYSAYIAAMQVKSKNRTDHKRSLDVAAMASPTAGIDTDKLMTDVRALRERSMTQPANRFGDAIMGSDTMVDPRLGPAGQSSLSEVYHGQRRYARHHDGTNLGSSDDESEDQYEAEDRAHPMSSFASLQRQRQPDSGILFVAAAATTAEVYPTLVHDPRDQLLNKSARSATTTSGNKMKDLTFSSQHGKNASTTPYWIEDGYDEGMMGCLVASYFDKRVLEDRIGGKSDLEGGEGDDQSAGDKMAGNGFRVLQSSFGDQGSLGAHSGPDLDPSGRRPSASDAVDNSYSNSNLNDKNNNDDINNNKNNYDNNNNDNRNSSNNKKDLCLSRPGQYASHNHIMPLEKLLEVEEQGRQRRRQALLEKQELDRQKRLMMEMEEQQQQLLLIYPDGAALDATKPNTIITSTTTATPSLPSSSSASLAQPSSSSRPLEVADGNSSSGSGNTFLADLSTATSVPDTAASSQQPTDLEPQARLQSSGHMLLVLDQGRCQYYENGTRKRGPEWEEGGPEDGFVGHDATDVIEEDEEEVDEKELAWIKQQRLRQESSPSLKRAQKGKGPGGDSGSNRVQTFDEPAAEGGGGGVRERVPSQEMDPLGSLTVIDSPLSPRFTNVFSESPTASANSSQVFSPQSSRPSTPSSVNALAPPPRAQSTVVTSLTSSPSTNPLARQASAHGLSTLSRIRAIKSRASLSYSILPTLSTSSYASSASTSTTTLLSPAPSTLLNNPPLKHRGSGSMTPGSTLYSGDVTTPATPSPVATPATEAVDNGGNADLSSSSSSALLPGRKLSWSDVPNQPPTAITTTTTTTTTPSAIAFLLDALTKPPPPPDSPQGDGTGAPSKTLKNDSAQRLKQQWDQKMRSQSALSMSTSARSRSTLLSPPPPMTISGSKMWMRNPVHLLAPPPPPPPPPPPSSGQGDTTAVDKKQQDQRQRRQGALSEGDLETEADQEMEDELRQLLDDATHDNAQYQIKKAAVTRRPRRAMSMVELSASTTASQYKAAVSATRQRYKAEASTSTSTVDILQSEGMYQWNEFFDV</sequence>
<dbReference type="Proteomes" id="UP000707451">
    <property type="component" value="Unassembled WGS sequence"/>
</dbReference>
<protein>
    <submittedName>
        <fullName evidence="2">Uncharacterized protein</fullName>
    </submittedName>
</protein>
<feature type="region of interest" description="Disordered" evidence="1">
    <location>
        <begin position="145"/>
        <end position="219"/>
    </location>
</feature>
<feature type="compositionally biased region" description="Polar residues" evidence="1">
    <location>
        <begin position="761"/>
        <end position="788"/>
    </location>
</feature>
<keyword evidence="3" id="KW-1185">Reference proteome</keyword>
<feature type="region of interest" description="Disordered" evidence="1">
    <location>
        <begin position="1"/>
        <end position="39"/>
    </location>
</feature>
<feature type="compositionally biased region" description="Low complexity" evidence="1">
    <location>
        <begin position="1307"/>
        <end position="1324"/>
    </location>
</feature>
<feature type="compositionally biased region" description="Low complexity" evidence="1">
    <location>
        <begin position="1002"/>
        <end position="1025"/>
    </location>
</feature>
<feature type="compositionally biased region" description="Low complexity" evidence="1">
    <location>
        <begin position="1455"/>
        <end position="1473"/>
    </location>
</feature>
<feature type="region of interest" description="Disordered" evidence="1">
    <location>
        <begin position="1091"/>
        <end position="1272"/>
    </location>
</feature>
<evidence type="ECO:0000313" key="2">
    <source>
        <dbReference type="EMBL" id="KAG9066377.1"/>
    </source>
</evidence>
<feature type="compositionally biased region" description="Low complexity" evidence="1">
    <location>
        <begin position="1248"/>
        <end position="1263"/>
    </location>
</feature>
<feature type="compositionally biased region" description="Basic and acidic residues" evidence="1">
    <location>
        <begin position="334"/>
        <end position="343"/>
    </location>
</feature>
<evidence type="ECO:0000313" key="3">
    <source>
        <dbReference type="Proteomes" id="UP000707451"/>
    </source>
</evidence>
<comment type="caution">
    <text evidence="2">The sequence shown here is derived from an EMBL/GenBank/DDBJ whole genome shotgun (WGS) entry which is preliminary data.</text>
</comment>
<feature type="compositionally biased region" description="Basic and acidic residues" evidence="1">
    <location>
        <begin position="1516"/>
        <end position="1526"/>
    </location>
</feature>
<feature type="region of interest" description="Disordered" evidence="1">
    <location>
        <begin position="1307"/>
        <end position="1558"/>
    </location>
</feature>
<evidence type="ECO:0000256" key="1">
    <source>
        <dbReference type="SAM" id="MobiDB-lite"/>
    </source>
</evidence>
<feature type="compositionally biased region" description="Low complexity" evidence="1">
    <location>
        <begin position="1344"/>
        <end position="1361"/>
    </location>
</feature>
<feature type="compositionally biased region" description="Basic residues" evidence="1">
    <location>
        <begin position="18"/>
        <end position="27"/>
    </location>
</feature>
<proteinExistence type="predicted"/>
<feature type="region of interest" description="Disordered" evidence="1">
    <location>
        <begin position="417"/>
        <end position="453"/>
    </location>
</feature>
<feature type="compositionally biased region" description="Low complexity" evidence="1">
    <location>
        <begin position="145"/>
        <end position="185"/>
    </location>
</feature>
<accession>A0A9P7XSM4</accession>
<name>A0A9P7XSM4_9FUNG</name>
<dbReference type="OrthoDB" id="2432946at2759"/>
<feature type="compositionally biased region" description="Polar residues" evidence="1">
    <location>
        <begin position="1205"/>
        <end position="1224"/>
    </location>
</feature>
<feature type="compositionally biased region" description="Acidic residues" evidence="1">
    <location>
        <begin position="1117"/>
        <end position="1128"/>
    </location>
</feature>
<feature type="region of interest" description="Disordered" evidence="1">
    <location>
        <begin position="823"/>
        <end position="927"/>
    </location>
</feature>